<name>A0AAN6UAL1_9PEZI</name>
<dbReference type="RefSeq" id="XP_062653209.1">
    <property type="nucleotide sequence ID" value="XM_062791898.1"/>
</dbReference>
<evidence type="ECO:0000256" key="1">
    <source>
        <dbReference type="SAM" id="MobiDB-lite"/>
    </source>
</evidence>
<evidence type="ECO:0000313" key="3">
    <source>
        <dbReference type="Proteomes" id="UP001302602"/>
    </source>
</evidence>
<evidence type="ECO:0000313" key="2">
    <source>
        <dbReference type="EMBL" id="KAK4129438.1"/>
    </source>
</evidence>
<proteinExistence type="predicted"/>
<dbReference type="GeneID" id="87828667"/>
<dbReference type="Proteomes" id="UP001302602">
    <property type="component" value="Unassembled WGS sequence"/>
</dbReference>
<protein>
    <submittedName>
        <fullName evidence="2">Uncharacterized protein</fullName>
    </submittedName>
</protein>
<reference evidence="2" key="2">
    <citation type="submission" date="2023-05" db="EMBL/GenBank/DDBJ databases">
        <authorList>
            <consortium name="Lawrence Berkeley National Laboratory"/>
            <person name="Steindorff A."/>
            <person name="Hensen N."/>
            <person name="Bonometti L."/>
            <person name="Westerberg I."/>
            <person name="Brannstrom I.O."/>
            <person name="Guillou S."/>
            <person name="Cros-Aarteil S."/>
            <person name="Calhoun S."/>
            <person name="Haridas S."/>
            <person name="Kuo A."/>
            <person name="Mondo S."/>
            <person name="Pangilinan J."/>
            <person name="Riley R."/>
            <person name="Labutti K."/>
            <person name="Andreopoulos B."/>
            <person name="Lipzen A."/>
            <person name="Chen C."/>
            <person name="Yanf M."/>
            <person name="Daum C."/>
            <person name="Ng V."/>
            <person name="Clum A."/>
            <person name="Ohm R."/>
            <person name="Martin F."/>
            <person name="Silar P."/>
            <person name="Natvig D."/>
            <person name="Lalanne C."/>
            <person name="Gautier V."/>
            <person name="Ament-Velasquez S.L."/>
            <person name="Kruys A."/>
            <person name="Hutchinson M.I."/>
            <person name="Powell A.J."/>
            <person name="Barry K."/>
            <person name="Miller A.N."/>
            <person name="Grigoriev I.V."/>
            <person name="Debuchy R."/>
            <person name="Gladieux P."/>
            <person name="Thoren M.H."/>
            <person name="Johannesson H."/>
        </authorList>
    </citation>
    <scope>NUCLEOTIDE SEQUENCE</scope>
    <source>
        <strain evidence="2">CBS 731.68</strain>
    </source>
</reference>
<feature type="region of interest" description="Disordered" evidence="1">
    <location>
        <begin position="1"/>
        <end position="44"/>
    </location>
</feature>
<sequence length="84" mass="9293">MQLQSGPLSEIHSIHGQQLDTGCDLTDLAGGDSSRHERNPERLAAREGVVKNRRDPLLPRFAGPSKKDRRKMTQFLTLGGSNEL</sequence>
<accession>A0AAN6UAL1</accession>
<comment type="caution">
    <text evidence="2">The sequence shown here is derived from an EMBL/GenBank/DDBJ whole genome shotgun (WGS) entry which is preliminary data.</text>
</comment>
<organism evidence="2 3">
    <name type="scientific">Parathielavia appendiculata</name>
    <dbReference type="NCBI Taxonomy" id="2587402"/>
    <lineage>
        <taxon>Eukaryota</taxon>
        <taxon>Fungi</taxon>
        <taxon>Dikarya</taxon>
        <taxon>Ascomycota</taxon>
        <taxon>Pezizomycotina</taxon>
        <taxon>Sordariomycetes</taxon>
        <taxon>Sordariomycetidae</taxon>
        <taxon>Sordariales</taxon>
        <taxon>Chaetomiaceae</taxon>
        <taxon>Parathielavia</taxon>
    </lineage>
</organism>
<reference evidence="2" key="1">
    <citation type="journal article" date="2023" name="Mol. Phylogenet. Evol.">
        <title>Genome-scale phylogeny and comparative genomics of the fungal order Sordariales.</title>
        <authorList>
            <person name="Hensen N."/>
            <person name="Bonometti L."/>
            <person name="Westerberg I."/>
            <person name="Brannstrom I.O."/>
            <person name="Guillou S."/>
            <person name="Cros-Aarteil S."/>
            <person name="Calhoun S."/>
            <person name="Haridas S."/>
            <person name="Kuo A."/>
            <person name="Mondo S."/>
            <person name="Pangilinan J."/>
            <person name="Riley R."/>
            <person name="LaButti K."/>
            <person name="Andreopoulos B."/>
            <person name="Lipzen A."/>
            <person name="Chen C."/>
            <person name="Yan M."/>
            <person name="Daum C."/>
            <person name="Ng V."/>
            <person name="Clum A."/>
            <person name="Steindorff A."/>
            <person name="Ohm R.A."/>
            <person name="Martin F."/>
            <person name="Silar P."/>
            <person name="Natvig D.O."/>
            <person name="Lalanne C."/>
            <person name="Gautier V."/>
            <person name="Ament-Velasquez S.L."/>
            <person name="Kruys A."/>
            <person name="Hutchinson M.I."/>
            <person name="Powell A.J."/>
            <person name="Barry K."/>
            <person name="Miller A.N."/>
            <person name="Grigoriev I.V."/>
            <person name="Debuchy R."/>
            <person name="Gladieux P."/>
            <person name="Hiltunen Thoren M."/>
            <person name="Johannesson H."/>
        </authorList>
    </citation>
    <scope>NUCLEOTIDE SEQUENCE</scope>
    <source>
        <strain evidence="2">CBS 731.68</strain>
    </source>
</reference>
<feature type="compositionally biased region" description="Basic and acidic residues" evidence="1">
    <location>
        <begin position="33"/>
        <end position="44"/>
    </location>
</feature>
<keyword evidence="3" id="KW-1185">Reference proteome</keyword>
<feature type="non-terminal residue" evidence="2">
    <location>
        <position position="84"/>
    </location>
</feature>
<dbReference type="EMBL" id="MU853223">
    <property type="protein sequence ID" value="KAK4129438.1"/>
    <property type="molecule type" value="Genomic_DNA"/>
</dbReference>
<dbReference type="AlphaFoldDB" id="A0AAN6UAL1"/>
<gene>
    <name evidence="2" type="ORF">N657DRAFT_640062</name>
</gene>